<evidence type="ECO:0000313" key="2">
    <source>
        <dbReference type="EMBL" id="KAI7804790.1"/>
    </source>
</evidence>
<feature type="region of interest" description="Disordered" evidence="1">
    <location>
        <begin position="52"/>
        <end position="130"/>
    </location>
</feature>
<dbReference type="AlphaFoldDB" id="A0A9W7TSX6"/>
<sequence length="130" mass="14748">MALHFHPDVLLTRHQRQSPVTPFIPTQQNLVSSRVELSAQWFAVPHVLGTSSAQVRPLHHQISQPVQTDADGERGDETVKPSQDDTQRPAQNQQNHQPDDGPETRATRGHSQLQRLQKRTHKRVTYSEVS</sequence>
<reference evidence="2" key="1">
    <citation type="submission" date="2021-02" db="EMBL/GenBank/DDBJ databases">
        <title>Comparative genomics reveals that relaxation of natural selection precedes convergent phenotypic evolution of cavefish.</title>
        <authorList>
            <person name="Peng Z."/>
        </authorList>
    </citation>
    <scope>NUCLEOTIDE SEQUENCE</scope>
    <source>
        <tissue evidence="2">Muscle</tissue>
    </source>
</reference>
<feature type="compositionally biased region" description="Basic and acidic residues" evidence="1">
    <location>
        <begin position="71"/>
        <end position="87"/>
    </location>
</feature>
<feature type="compositionally biased region" description="Basic and acidic residues" evidence="1">
    <location>
        <begin position="97"/>
        <end position="106"/>
    </location>
</feature>
<organism evidence="2 3">
    <name type="scientific">Triplophysa rosa</name>
    <name type="common">Cave loach</name>
    <dbReference type="NCBI Taxonomy" id="992332"/>
    <lineage>
        <taxon>Eukaryota</taxon>
        <taxon>Metazoa</taxon>
        <taxon>Chordata</taxon>
        <taxon>Craniata</taxon>
        <taxon>Vertebrata</taxon>
        <taxon>Euteleostomi</taxon>
        <taxon>Actinopterygii</taxon>
        <taxon>Neopterygii</taxon>
        <taxon>Teleostei</taxon>
        <taxon>Ostariophysi</taxon>
        <taxon>Cypriniformes</taxon>
        <taxon>Nemacheilidae</taxon>
        <taxon>Triplophysa</taxon>
    </lineage>
</organism>
<accession>A0A9W7TSX6</accession>
<comment type="caution">
    <text evidence="2">The sequence shown here is derived from an EMBL/GenBank/DDBJ whole genome shotgun (WGS) entry which is preliminary data.</text>
</comment>
<protein>
    <submittedName>
        <fullName evidence="2">Uncharacterized protein</fullName>
    </submittedName>
</protein>
<gene>
    <name evidence="2" type="ORF">IRJ41_020432</name>
</gene>
<dbReference type="EMBL" id="JAFHDT010000010">
    <property type="protein sequence ID" value="KAI7804790.1"/>
    <property type="molecule type" value="Genomic_DNA"/>
</dbReference>
<evidence type="ECO:0000313" key="3">
    <source>
        <dbReference type="Proteomes" id="UP001059041"/>
    </source>
</evidence>
<keyword evidence="3" id="KW-1185">Reference proteome</keyword>
<dbReference type="Proteomes" id="UP001059041">
    <property type="component" value="Linkage Group LG10"/>
</dbReference>
<proteinExistence type="predicted"/>
<name>A0A9W7TSX6_TRIRA</name>
<evidence type="ECO:0000256" key="1">
    <source>
        <dbReference type="SAM" id="MobiDB-lite"/>
    </source>
</evidence>